<protein>
    <submittedName>
        <fullName evidence="2">Uncharacterized protein YbjT (DUF2867 family)</fullName>
    </submittedName>
</protein>
<evidence type="ECO:0000313" key="3">
    <source>
        <dbReference type="Proteomes" id="UP001180840"/>
    </source>
</evidence>
<organism evidence="2 3">
    <name type="scientific">Corynebacterium guangdongense</name>
    <dbReference type="NCBI Taxonomy" id="1783348"/>
    <lineage>
        <taxon>Bacteria</taxon>
        <taxon>Bacillati</taxon>
        <taxon>Actinomycetota</taxon>
        <taxon>Actinomycetes</taxon>
        <taxon>Mycobacteriales</taxon>
        <taxon>Corynebacteriaceae</taxon>
        <taxon>Corynebacterium</taxon>
    </lineage>
</organism>
<proteinExistence type="predicted"/>
<dbReference type="Gene3D" id="3.90.25.10">
    <property type="entry name" value="UDP-galactose 4-epimerase, domain 1"/>
    <property type="match status" value="1"/>
</dbReference>
<dbReference type="InterPro" id="IPR036291">
    <property type="entry name" value="NAD(P)-bd_dom_sf"/>
</dbReference>
<gene>
    <name evidence="2" type="ORF">J2S39_000639</name>
</gene>
<comment type="caution">
    <text evidence="2">The sequence shown here is derived from an EMBL/GenBank/DDBJ whole genome shotgun (WGS) entry which is preliminary data.</text>
</comment>
<dbReference type="InterPro" id="IPR008030">
    <property type="entry name" value="NmrA-like"/>
</dbReference>
<dbReference type="Pfam" id="PF05368">
    <property type="entry name" value="NmrA"/>
    <property type="match status" value="1"/>
</dbReference>
<evidence type="ECO:0000313" key="2">
    <source>
        <dbReference type="EMBL" id="MDR7328963.1"/>
    </source>
</evidence>
<keyword evidence="3" id="KW-1185">Reference proteome</keyword>
<dbReference type="RefSeq" id="WP_290197948.1">
    <property type="nucleotide sequence ID" value="NZ_CP047654.1"/>
</dbReference>
<reference evidence="2" key="1">
    <citation type="submission" date="2023-07" db="EMBL/GenBank/DDBJ databases">
        <title>Sequencing the genomes of 1000 actinobacteria strains.</title>
        <authorList>
            <person name="Klenk H.-P."/>
        </authorList>
    </citation>
    <scope>NUCLEOTIDE SEQUENCE</scope>
    <source>
        <strain evidence="2">DSM 107476</strain>
    </source>
</reference>
<dbReference type="PANTHER" id="PTHR47129">
    <property type="entry name" value="QUINONE OXIDOREDUCTASE 2"/>
    <property type="match status" value="1"/>
</dbReference>
<dbReference type="EMBL" id="JAVDXZ010000001">
    <property type="protein sequence ID" value="MDR7328963.1"/>
    <property type="molecule type" value="Genomic_DNA"/>
</dbReference>
<dbReference type="CDD" id="cd05269">
    <property type="entry name" value="TMR_SDR_a"/>
    <property type="match status" value="1"/>
</dbReference>
<dbReference type="Proteomes" id="UP001180840">
    <property type="component" value="Unassembled WGS sequence"/>
</dbReference>
<accession>A0ABU1ZX83</accession>
<evidence type="ECO:0000259" key="1">
    <source>
        <dbReference type="Pfam" id="PF05368"/>
    </source>
</evidence>
<dbReference type="Gene3D" id="3.40.50.720">
    <property type="entry name" value="NAD(P)-binding Rossmann-like Domain"/>
    <property type="match status" value="1"/>
</dbReference>
<dbReference type="SUPFAM" id="SSF51735">
    <property type="entry name" value="NAD(P)-binding Rossmann-fold domains"/>
    <property type="match status" value="1"/>
</dbReference>
<feature type="domain" description="NmrA-like" evidence="1">
    <location>
        <begin position="6"/>
        <end position="249"/>
    </location>
</feature>
<sequence>MNAQSVTAVTGATGFLGSRIARALAEAGRPQALIVRDASRAPRLSGASVRQAEYGDSLAARAALEGVGTLFMVSGGEDPRRQQNQLAFIRAAARAGVEHVVYLSFLTTTPDSRFTYARVHHATEAAIVDSGMAHTFLRPNIYMDIVPYWINSAGVLAAPAGNGRVSLISRRDICEVASHIMLDPGPWRGRSVHLTGPQSLSFHDIVVTVSEATGRPARYVPQTEEEAYEARRAFAMDELELEASVSTFTAIAAGEFGQVYPDVEEITGHRATSLREFLTR</sequence>
<name>A0ABU1ZX83_9CORY</name>
<dbReference type="PANTHER" id="PTHR47129:SF1">
    <property type="entry name" value="NMRA-LIKE DOMAIN-CONTAINING PROTEIN"/>
    <property type="match status" value="1"/>
</dbReference>
<dbReference type="InterPro" id="IPR052718">
    <property type="entry name" value="NmrA-type_oxidoreductase"/>
</dbReference>